<keyword evidence="1" id="KW-0812">Transmembrane</keyword>
<feature type="transmembrane region" description="Helical" evidence="1">
    <location>
        <begin position="15"/>
        <end position="35"/>
    </location>
</feature>
<dbReference type="Proteomes" id="UP000253273">
    <property type="component" value="Chromosome"/>
</dbReference>
<keyword evidence="1" id="KW-0472">Membrane</keyword>
<dbReference type="EMBL" id="CP031150">
    <property type="protein sequence ID" value="AXG05509.1"/>
    <property type="molecule type" value="Genomic_DNA"/>
</dbReference>
<accession>A0A345E9J1</accession>
<keyword evidence="5" id="KW-1185">Reference proteome</keyword>
<reference evidence="2 5" key="2">
    <citation type="submission" date="2018-07" db="EMBL/GenBank/DDBJ databases">
        <title>Genome sequences of Haloplanus sp. CBA1113.</title>
        <authorList>
            <person name="Kim Y.B."/>
            <person name="Roh S.W."/>
        </authorList>
    </citation>
    <scope>NUCLEOTIDE SEQUENCE [LARGE SCALE GENOMIC DNA]</scope>
    <source>
        <strain evidence="2 5">CBA1113</strain>
    </source>
</reference>
<evidence type="ECO:0000313" key="5">
    <source>
        <dbReference type="Proteomes" id="UP000253273"/>
    </source>
</evidence>
<dbReference type="EMBL" id="CP031148">
    <property type="protein sequence ID" value="AXG08863.1"/>
    <property type="molecule type" value="Genomic_DNA"/>
</dbReference>
<gene>
    <name evidence="3" type="ORF">DU484_02715</name>
    <name evidence="2" type="ORF">DU500_03120</name>
</gene>
<dbReference type="AlphaFoldDB" id="A0A345DZY7"/>
<feature type="transmembrane region" description="Helical" evidence="1">
    <location>
        <begin position="41"/>
        <end position="61"/>
    </location>
</feature>
<dbReference type="KEGG" id="haj:DU500_03120"/>
<name>A0A345DZY7_9EURY</name>
<evidence type="ECO:0000313" key="2">
    <source>
        <dbReference type="EMBL" id="AXG05509.1"/>
    </source>
</evidence>
<organism evidence="2 5">
    <name type="scientific">Haloplanus rubicundus</name>
    <dbReference type="NCBI Taxonomy" id="1547898"/>
    <lineage>
        <taxon>Archaea</taxon>
        <taxon>Methanobacteriati</taxon>
        <taxon>Methanobacteriota</taxon>
        <taxon>Stenosarchaea group</taxon>
        <taxon>Halobacteria</taxon>
        <taxon>Halobacteriales</taxon>
        <taxon>Haloferacaceae</taxon>
        <taxon>Haloplanus</taxon>
    </lineage>
</organism>
<sequence>MSMVNPKQQVSSRGIRLLGVFVAVYLLIGSYMYFYLELPDLAYVAYGILSWLGGMLLFYYLHVSYMASFDP</sequence>
<dbReference type="KEGG" id="haq:DU484_02715"/>
<dbReference type="Proteomes" id="UP000252985">
    <property type="component" value="Chromosome"/>
</dbReference>
<accession>A0A345DZY7</accession>
<reference evidence="3 4" key="1">
    <citation type="submission" date="2018-07" db="EMBL/GenBank/DDBJ databases">
        <title>Genome sequences of Haloplanus sp. CBA1112.</title>
        <authorList>
            <person name="Kim Y.B."/>
            <person name="Roh S.W."/>
        </authorList>
    </citation>
    <scope>NUCLEOTIDE SEQUENCE [LARGE SCALE GENOMIC DNA]</scope>
    <source>
        <strain evidence="3 4">CBA1112</strain>
    </source>
</reference>
<evidence type="ECO:0000313" key="4">
    <source>
        <dbReference type="Proteomes" id="UP000252985"/>
    </source>
</evidence>
<proteinExistence type="predicted"/>
<evidence type="ECO:0000256" key="1">
    <source>
        <dbReference type="SAM" id="Phobius"/>
    </source>
</evidence>
<keyword evidence="1" id="KW-1133">Transmembrane helix</keyword>
<evidence type="ECO:0000313" key="3">
    <source>
        <dbReference type="EMBL" id="AXG08863.1"/>
    </source>
</evidence>
<protein>
    <submittedName>
        <fullName evidence="2">Uncharacterized protein</fullName>
    </submittedName>
</protein>